<feature type="region of interest" description="Disordered" evidence="1">
    <location>
        <begin position="568"/>
        <end position="592"/>
    </location>
</feature>
<feature type="compositionally biased region" description="Basic and acidic residues" evidence="1">
    <location>
        <begin position="338"/>
        <end position="358"/>
    </location>
</feature>
<feature type="region of interest" description="Disordered" evidence="1">
    <location>
        <begin position="332"/>
        <end position="417"/>
    </location>
</feature>
<dbReference type="EMBL" id="WVTA01000015">
    <property type="protein sequence ID" value="KAK3201952.1"/>
    <property type="molecule type" value="Genomic_DNA"/>
</dbReference>
<name>A0AAN6RCX4_9PLEO</name>
<gene>
    <name evidence="2" type="ORF">GRF29_164g1204069</name>
</gene>
<comment type="caution">
    <text evidence="2">The sequence shown here is derived from an EMBL/GenBank/DDBJ whole genome shotgun (WGS) entry which is preliminary data.</text>
</comment>
<evidence type="ECO:0000256" key="1">
    <source>
        <dbReference type="SAM" id="MobiDB-lite"/>
    </source>
</evidence>
<evidence type="ECO:0000313" key="2">
    <source>
        <dbReference type="EMBL" id="KAK3201952.1"/>
    </source>
</evidence>
<dbReference type="AlphaFoldDB" id="A0AAN6RCX4"/>
<evidence type="ECO:0000313" key="3">
    <source>
        <dbReference type="Proteomes" id="UP001280581"/>
    </source>
</evidence>
<feature type="compositionally biased region" description="Polar residues" evidence="1">
    <location>
        <begin position="400"/>
        <end position="417"/>
    </location>
</feature>
<protein>
    <submittedName>
        <fullName evidence="2">Uncharacterized protein</fullName>
    </submittedName>
</protein>
<organism evidence="2 3">
    <name type="scientific">Pseudopithomyces chartarum</name>
    <dbReference type="NCBI Taxonomy" id="1892770"/>
    <lineage>
        <taxon>Eukaryota</taxon>
        <taxon>Fungi</taxon>
        <taxon>Dikarya</taxon>
        <taxon>Ascomycota</taxon>
        <taxon>Pezizomycotina</taxon>
        <taxon>Dothideomycetes</taxon>
        <taxon>Pleosporomycetidae</taxon>
        <taxon>Pleosporales</taxon>
        <taxon>Massarineae</taxon>
        <taxon>Didymosphaeriaceae</taxon>
        <taxon>Pseudopithomyces</taxon>
    </lineage>
</organism>
<keyword evidence="3" id="KW-1185">Reference proteome</keyword>
<feature type="region of interest" description="Disordered" evidence="1">
    <location>
        <begin position="513"/>
        <end position="537"/>
    </location>
</feature>
<dbReference type="Proteomes" id="UP001280581">
    <property type="component" value="Unassembled WGS sequence"/>
</dbReference>
<proteinExistence type="predicted"/>
<feature type="compositionally biased region" description="Basic and acidic residues" evidence="1">
    <location>
        <begin position="11"/>
        <end position="32"/>
    </location>
</feature>
<reference evidence="2 3" key="1">
    <citation type="submission" date="2021-02" db="EMBL/GenBank/DDBJ databases">
        <title>Genome assembly of Pseudopithomyces chartarum.</title>
        <authorList>
            <person name="Jauregui R."/>
            <person name="Singh J."/>
            <person name="Voisey C."/>
        </authorList>
    </citation>
    <scope>NUCLEOTIDE SEQUENCE [LARGE SCALE GENOMIC DNA]</scope>
    <source>
        <strain evidence="2 3">AGR01</strain>
    </source>
</reference>
<sequence>MSSWFQRTRRERQESDENHGDRPSQAERDKAKPRQPPVDVMPQDPNAPLNRLQLHQICLYERNMPGDAFVSAHVNRLQRGYYETSALHEGPLEDVYFVSVHFVFHPRDHHCSRFRGATIKVSVQGDFNNCTDFEIKKGWYKPQSHPRILRHAPELMYGAISPEDLQWNFNLSSSLGVTQAPLNASLNPSGGIVKTYKVYDMMSIQGSLRVLKSPLGPEFDVDDAMAVWTLEENLTQRSGLPREFDFVMLVHKPDDVKKVYMSVDLDAAISSWHGVYPEWYTNMPKFLPNVDFNLDMDTPIGQKFLPEKPGRGFNFADLPHSLDKYVNMPGTMYPTADTKQDEPTKTGDQHWRRFRDYQPMRPRSGYQPRLPNIGYQPGLPNGSYHPRLPNGSYQPGLPNGNYQPGLPNNNYQPSLPNTTYQPSLPNPGYRVSAAAAVATHSTPTTHSHSLAAASISLTPTASPAPLSPEKQIATWGQPTAFVPSPVSPPPHFILPESLNLKVTLEHNAASARSPSAYRYSGSTLDQMDSERKREVRRRRSREELKEYGVKQALHVLARDLLEEEKGVGRGRGEKAWEGNGMVDGKVGGTVVR</sequence>
<feature type="region of interest" description="Disordered" evidence="1">
    <location>
        <begin position="1"/>
        <end position="47"/>
    </location>
</feature>
<accession>A0AAN6RCX4</accession>